<feature type="transmembrane region" description="Helical" evidence="6">
    <location>
        <begin position="246"/>
        <end position="264"/>
    </location>
</feature>
<comment type="subcellular location">
    <subcellularLocation>
        <location evidence="1">Cell membrane</location>
        <topology evidence="1">Multi-pass membrane protein</topology>
    </subcellularLocation>
</comment>
<evidence type="ECO:0000313" key="8">
    <source>
        <dbReference type="Proteomes" id="UP001321492"/>
    </source>
</evidence>
<name>A0ABT7ADJ6_9HYPH</name>
<keyword evidence="4 6" id="KW-1133">Transmembrane helix</keyword>
<organism evidence="7 8">
    <name type="scientific">Chelatococcus albus</name>
    <dbReference type="NCBI Taxonomy" id="3047466"/>
    <lineage>
        <taxon>Bacteria</taxon>
        <taxon>Pseudomonadati</taxon>
        <taxon>Pseudomonadota</taxon>
        <taxon>Alphaproteobacteria</taxon>
        <taxon>Hyphomicrobiales</taxon>
        <taxon>Chelatococcaceae</taxon>
        <taxon>Chelatococcus</taxon>
    </lineage>
</organism>
<feature type="transmembrane region" description="Helical" evidence="6">
    <location>
        <begin position="116"/>
        <end position="139"/>
    </location>
</feature>
<dbReference type="PANTHER" id="PTHR47089:SF1">
    <property type="entry name" value="GUANOSINE ABC TRANSPORTER PERMEASE PROTEIN NUPP"/>
    <property type="match status" value="1"/>
</dbReference>
<feature type="transmembrane region" description="Helical" evidence="6">
    <location>
        <begin position="326"/>
        <end position="345"/>
    </location>
</feature>
<gene>
    <name evidence="7" type="ORF">QNA08_01210</name>
</gene>
<dbReference type="Proteomes" id="UP001321492">
    <property type="component" value="Unassembled WGS sequence"/>
</dbReference>
<evidence type="ECO:0000256" key="6">
    <source>
        <dbReference type="SAM" id="Phobius"/>
    </source>
</evidence>
<feature type="transmembrane region" description="Helical" evidence="6">
    <location>
        <begin position="276"/>
        <end position="292"/>
    </location>
</feature>
<keyword evidence="5 6" id="KW-0472">Membrane</keyword>
<protein>
    <submittedName>
        <fullName evidence="7">ABC transporter permease</fullName>
    </submittedName>
</protein>
<feature type="transmembrane region" description="Helical" evidence="6">
    <location>
        <begin position="148"/>
        <end position="166"/>
    </location>
</feature>
<dbReference type="Pfam" id="PF02653">
    <property type="entry name" value="BPD_transp_2"/>
    <property type="match status" value="1"/>
</dbReference>
<dbReference type="InterPro" id="IPR001851">
    <property type="entry name" value="ABC_transp_permease"/>
</dbReference>
<feature type="transmembrane region" description="Helical" evidence="6">
    <location>
        <begin position="93"/>
        <end position="110"/>
    </location>
</feature>
<proteinExistence type="predicted"/>
<dbReference type="CDD" id="cd06580">
    <property type="entry name" value="TM_PBP1_transp_TpRbsC_like"/>
    <property type="match status" value="1"/>
</dbReference>
<accession>A0ABT7ADJ6</accession>
<feature type="transmembrane region" description="Helical" evidence="6">
    <location>
        <begin position="21"/>
        <end position="43"/>
    </location>
</feature>
<reference evidence="7 8" key="1">
    <citation type="submission" date="2023-05" db="EMBL/GenBank/DDBJ databases">
        <title>Chelatococcus sp. nov., a moderately thermophilic bacterium isolated from hot spring microbial mat.</title>
        <authorList>
            <person name="Hu C.-J."/>
            <person name="Li W.-J."/>
        </authorList>
    </citation>
    <scope>NUCLEOTIDE SEQUENCE [LARGE SCALE GENOMIC DNA]</scope>
    <source>
        <strain evidence="7 8">SYSU G07232</strain>
    </source>
</reference>
<keyword evidence="8" id="KW-1185">Reference proteome</keyword>
<sequence length="363" mass="38088">MRLELVPRATVSPAARLLAPIGALILSFALGGIIVALMGRSPLTALDIYVLQPLSDPWALQELVVKATPLVLIAVGLSFCFRASLWNIGAEGQYVVGAICGSALALATHGTEAGAWVLPAMLGLGILGGALWGLVPAFLRVRFGVSEILTSLMLVYVAELMLDYLVRGPWRDPKGFNFPQSVGFDTAATLPILGDGGRLHVGVLFALAAAAVAWVVMTRTLFGYRLRVTGDAPRAARFAGFDERRTALAVFAISGGLAGLAGIVEVSGQIGQLKPSISPGYGFTAITVAFLGRLHPLGILFAGLVMALTFIGGEAAQISLRLPFDLTKAFQGILLFCVLAADALVSYRIRLVRRGVLAGRAPA</sequence>
<comment type="caution">
    <text evidence="7">The sequence shown here is derived from an EMBL/GenBank/DDBJ whole genome shotgun (WGS) entry which is preliminary data.</text>
</comment>
<feature type="transmembrane region" description="Helical" evidence="6">
    <location>
        <begin position="199"/>
        <end position="217"/>
    </location>
</feature>
<dbReference type="EMBL" id="JASJEV010000001">
    <property type="protein sequence ID" value="MDJ1156864.1"/>
    <property type="molecule type" value="Genomic_DNA"/>
</dbReference>
<evidence type="ECO:0000256" key="4">
    <source>
        <dbReference type="ARBA" id="ARBA00022989"/>
    </source>
</evidence>
<dbReference type="PANTHER" id="PTHR47089">
    <property type="entry name" value="ABC TRANSPORTER, PERMEASE PROTEIN"/>
    <property type="match status" value="1"/>
</dbReference>
<keyword evidence="2" id="KW-1003">Cell membrane</keyword>
<evidence type="ECO:0000256" key="1">
    <source>
        <dbReference type="ARBA" id="ARBA00004651"/>
    </source>
</evidence>
<dbReference type="RefSeq" id="WP_283738859.1">
    <property type="nucleotide sequence ID" value="NZ_JASJEV010000001.1"/>
</dbReference>
<evidence type="ECO:0000256" key="5">
    <source>
        <dbReference type="ARBA" id="ARBA00023136"/>
    </source>
</evidence>
<feature type="transmembrane region" description="Helical" evidence="6">
    <location>
        <begin position="299"/>
        <end position="320"/>
    </location>
</feature>
<keyword evidence="3 6" id="KW-0812">Transmembrane</keyword>
<evidence type="ECO:0000313" key="7">
    <source>
        <dbReference type="EMBL" id="MDJ1156864.1"/>
    </source>
</evidence>
<evidence type="ECO:0000256" key="2">
    <source>
        <dbReference type="ARBA" id="ARBA00022475"/>
    </source>
</evidence>
<feature type="transmembrane region" description="Helical" evidence="6">
    <location>
        <begin position="63"/>
        <end position="81"/>
    </location>
</feature>
<evidence type="ECO:0000256" key="3">
    <source>
        <dbReference type="ARBA" id="ARBA00022692"/>
    </source>
</evidence>